<dbReference type="Pfam" id="PF13148">
    <property type="entry name" value="DUF3987"/>
    <property type="match status" value="1"/>
</dbReference>
<organism evidence="1 3">
    <name type="scientific">Mangrovimonas cancribranchiae</name>
    <dbReference type="NCBI Taxonomy" id="3080055"/>
    <lineage>
        <taxon>Bacteria</taxon>
        <taxon>Pseudomonadati</taxon>
        <taxon>Bacteroidota</taxon>
        <taxon>Flavobacteriia</taxon>
        <taxon>Flavobacteriales</taxon>
        <taxon>Flavobacteriaceae</taxon>
        <taxon>Mangrovimonas</taxon>
    </lineage>
</organism>
<dbReference type="Proteomes" id="UP001368318">
    <property type="component" value="Chromosome"/>
</dbReference>
<dbReference type="EMBL" id="CP136924">
    <property type="protein sequence ID" value="WXA01999.1"/>
    <property type="molecule type" value="Genomic_DNA"/>
</dbReference>
<evidence type="ECO:0000313" key="3">
    <source>
        <dbReference type="Proteomes" id="UP001368318"/>
    </source>
</evidence>
<dbReference type="AlphaFoldDB" id="A0AAU6NWJ5"/>
<protein>
    <submittedName>
        <fullName evidence="1">DUF3987 domain-containing protein</fullName>
    </submittedName>
</protein>
<keyword evidence="3" id="KW-1185">Reference proteome</keyword>
<dbReference type="KEGG" id="mcaa:R3L15_12020"/>
<dbReference type="EMBL" id="CP136925">
    <property type="protein sequence ID" value="WXA12840.1"/>
    <property type="molecule type" value="Genomic_DNA"/>
</dbReference>
<name>A0AAU6NWJ5_9FLAO</name>
<dbReference type="RefSeq" id="WP_338731954.1">
    <property type="nucleotide sequence ID" value="NZ_CP136924.1"/>
</dbReference>
<evidence type="ECO:0000313" key="2">
    <source>
        <dbReference type="EMBL" id="WXA12840.1"/>
    </source>
</evidence>
<evidence type="ECO:0000313" key="1">
    <source>
        <dbReference type="EMBL" id="WXA01999.1"/>
    </source>
</evidence>
<accession>A0AAU6NWJ5</accession>
<reference evidence="1 3" key="1">
    <citation type="submission" date="2023-10" db="EMBL/GenBank/DDBJ databases">
        <title>Culture-based analysis of two novel bacteria associated with mangrove crab gills.</title>
        <authorList>
            <person name="Yang X."/>
            <person name="Garuglieri E."/>
            <person name="Van Goethem M.W."/>
            <person name="Fusi M."/>
            <person name="Marasco R."/>
            <person name="Daffonchio D.G."/>
        </authorList>
    </citation>
    <scope>NUCLEOTIDE SEQUENCE [LARGE SCALE GENOMIC DNA]</scope>
    <source>
        <strain evidence="2">UG2-1</strain>
        <strain evidence="1">UG2-2</strain>
        <strain evidence="3">UG2_2</strain>
    </source>
</reference>
<dbReference type="InterPro" id="IPR025048">
    <property type="entry name" value="DUF3987"/>
</dbReference>
<sequence length="433" mass="50214">MQDNKNQTNIPQDIDSIDEIINKNLSTPKDKLRDQLNNIISKLPNDYRLFIEKSFFHLLLPKEYVLSSILFTVCNASGLAFCTEFGEYKNYGNLYFVLVGSRGGYKTPSMNLAIKPLKLVDDMEYRNYKEKIKDITDETQPKPKRKRLFSQETTIESLLWNHYQNKYSIGVYLDEISYFFDVMNNPKDTKGSQWRNMLLQGNTNGYIDVSRKTSESFRIEKSYPSVLGGIQHQLISKMFSNKNLESGLLDRFLFTVDLTKNSRLTKESMPTSVLAGYNQAITNIYQKRDALNDAGQEVCLDMVHEAKDKLYDYIQDKIDQQNNLESPLKEYLSKMRISIHKLVLLLHLIKVSQEKDFYSQISLETLNLAIELNEFYYSNFKLITDKCTQPTPLNKKDVVNEVINMAKNNNVPQNIIGQLTGYSNGYVSKLWNR</sequence>
<gene>
    <name evidence="2" type="ORF">R3L15_12020</name>
    <name evidence="1" type="ORF">R3L16_09570</name>
</gene>
<proteinExistence type="predicted"/>